<name>A0A4Y6PU39_PERCE</name>
<gene>
    <name evidence="1" type="ORF">FIV42_12510</name>
</gene>
<dbReference type="Proteomes" id="UP000315995">
    <property type="component" value="Chromosome"/>
</dbReference>
<dbReference type="EMBL" id="CP041186">
    <property type="protein sequence ID" value="QDG51537.1"/>
    <property type="molecule type" value="Genomic_DNA"/>
</dbReference>
<accession>A0A4Y6PU39</accession>
<dbReference type="OrthoDB" id="5536955at2"/>
<proteinExistence type="predicted"/>
<organism evidence="1 2">
    <name type="scientific">Persicimonas caeni</name>
    <dbReference type="NCBI Taxonomy" id="2292766"/>
    <lineage>
        <taxon>Bacteria</taxon>
        <taxon>Deltaproteobacteria</taxon>
        <taxon>Bradymonadales</taxon>
        <taxon>Bradymonadaceae</taxon>
        <taxon>Persicimonas</taxon>
    </lineage>
</organism>
<protein>
    <recommendedName>
        <fullName evidence="3">Porin family protein</fullName>
    </recommendedName>
</protein>
<dbReference type="AlphaFoldDB" id="A0A4Y6PU39"/>
<evidence type="ECO:0000313" key="1">
    <source>
        <dbReference type="EMBL" id="QDG51537.1"/>
    </source>
</evidence>
<accession>A0A5B8Y6A5</accession>
<evidence type="ECO:0000313" key="2">
    <source>
        <dbReference type="Proteomes" id="UP000315995"/>
    </source>
</evidence>
<sequence length="188" mass="20829">MVTRASAGDEEEEEVVKEKREKIQRLVPVLRPHAPWAQVELGGSFYDTRREVFSPRINVGLLGGYRFENLGVFSLVELDHNWDFTQETDTLTLLNAGVGVEGLYVLGHARTSAIAGVSVLLEDTDLDEAGTSGWFLDIRPVSIRWAIGEQAAFELTPVGLDLTVPVTDGIPLVLVSFMTRLGFEWSVR</sequence>
<reference evidence="1 2" key="1">
    <citation type="submission" date="2019-06" db="EMBL/GenBank/DDBJ databases">
        <title>Persicimonas caeni gen. nov., sp. nov., a predatory bacterium isolated from solar saltern.</title>
        <authorList>
            <person name="Wang S."/>
        </authorList>
    </citation>
    <scope>NUCLEOTIDE SEQUENCE [LARGE SCALE GENOMIC DNA]</scope>
    <source>
        <strain evidence="1 2">YN101</strain>
    </source>
</reference>
<keyword evidence="2" id="KW-1185">Reference proteome</keyword>
<dbReference type="RefSeq" id="WP_141198017.1">
    <property type="nucleotide sequence ID" value="NZ_CP041186.1"/>
</dbReference>
<evidence type="ECO:0008006" key="3">
    <source>
        <dbReference type="Google" id="ProtNLM"/>
    </source>
</evidence>